<dbReference type="InterPro" id="IPR020843">
    <property type="entry name" value="ER"/>
</dbReference>
<dbReference type="CDD" id="cd08276">
    <property type="entry name" value="MDR7"/>
    <property type="match status" value="1"/>
</dbReference>
<dbReference type="Gene3D" id="3.90.180.10">
    <property type="entry name" value="Medium-chain alcohol dehydrogenases, catalytic domain"/>
    <property type="match status" value="1"/>
</dbReference>
<evidence type="ECO:0000259" key="1">
    <source>
        <dbReference type="SMART" id="SM00829"/>
    </source>
</evidence>
<dbReference type="RefSeq" id="WP_381489463.1">
    <property type="nucleotide sequence ID" value="NZ_JBHTIK010000005.1"/>
</dbReference>
<comment type="caution">
    <text evidence="2">The sequence shown here is derived from an EMBL/GenBank/DDBJ whole genome shotgun (WGS) entry which is preliminary data.</text>
</comment>
<dbReference type="InterPro" id="IPR011032">
    <property type="entry name" value="GroES-like_sf"/>
</dbReference>
<name>A0ABW3C221_SPHXN</name>
<dbReference type="PANTHER" id="PTHR45033:SF2">
    <property type="entry name" value="ZINC-TYPE ALCOHOL DEHYDROGENASE-LIKE PROTEIN C1773.06C"/>
    <property type="match status" value="1"/>
</dbReference>
<dbReference type="SMART" id="SM00829">
    <property type="entry name" value="PKS_ER"/>
    <property type="match status" value="1"/>
</dbReference>
<keyword evidence="2" id="KW-0560">Oxidoreductase</keyword>
<gene>
    <name evidence="2" type="ORF">ACFQ00_09445</name>
</gene>
<sequence>MRRWQLAGVGINALKLNAAPVPTPGHGEVLVRVKAAAINARDLGILAGHYPNKPGVVPFSDGAGIIEAVGPGVSGFVAGEAVMGCFYPFWESGPADENNRTSLGCNLDGMLAEYALVPASGLVLKPATLDFAEAATLPCAALTAWTALYTEGGLRPGQTVLVQGTGGVAIFALQLAKLSHARVILLSGSDAKLERAKALGADVGINYRETPEWSAAVLDATGGKGADIVVEVGGQDTLAQSLGSVRVGGRISVVGVLSGLVAPVPVPPILFRHVTLSGITVGHRADFRALAAAVDAAGLKPVIDRRFAFEDAVSAFAELPTGKHFGKLVVEVDRS</sequence>
<evidence type="ECO:0000313" key="3">
    <source>
        <dbReference type="Proteomes" id="UP001597124"/>
    </source>
</evidence>
<dbReference type="SUPFAM" id="SSF50129">
    <property type="entry name" value="GroES-like"/>
    <property type="match status" value="1"/>
</dbReference>
<dbReference type="InterPro" id="IPR013154">
    <property type="entry name" value="ADH-like_N"/>
</dbReference>
<dbReference type="EMBL" id="JBHTIK010000005">
    <property type="protein sequence ID" value="MFD0848545.1"/>
    <property type="molecule type" value="Genomic_DNA"/>
</dbReference>
<evidence type="ECO:0000313" key="2">
    <source>
        <dbReference type="EMBL" id="MFD0848545.1"/>
    </source>
</evidence>
<dbReference type="InterPro" id="IPR036291">
    <property type="entry name" value="NAD(P)-bd_dom_sf"/>
</dbReference>
<dbReference type="GO" id="GO:0016491">
    <property type="term" value="F:oxidoreductase activity"/>
    <property type="evidence" value="ECO:0007669"/>
    <property type="project" value="UniProtKB-KW"/>
</dbReference>
<accession>A0ABW3C221</accession>
<dbReference type="InterPro" id="IPR013149">
    <property type="entry name" value="ADH-like_C"/>
</dbReference>
<dbReference type="PANTHER" id="PTHR45033">
    <property type="match status" value="1"/>
</dbReference>
<dbReference type="Pfam" id="PF08240">
    <property type="entry name" value="ADH_N"/>
    <property type="match status" value="1"/>
</dbReference>
<dbReference type="EC" id="1.1.1.-" evidence="2"/>
<dbReference type="Gene3D" id="3.40.50.720">
    <property type="entry name" value="NAD(P)-binding Rossmann-like Domain"/>
    <property type="match status" value="1"/>
</dbReference>
<feature type="domain" description="Enoyl reductase (ER)" evidence="1">
    <location>
        <begin position="10"/>
        <end position="330"/>
    </location>
</feature>
<organism evidence="2 3">
    <name type="scientific">Sphingosinicella xenopeptidilytica</name>
    <dbReference type="NCBI Taxonomy" id="364098"/>
    <lineage>
        <taxon>Bacteria</taxon>
        <taxon>Pseudomonadati</taxon>
        <taxon>Pseudomonadota</taxon>
        <taxon>Alphaproteobacteria</taxon>
        <taxon>Sphingomonadales</taxon>
        <taxon>Sphingosinicellaceae</taxon>
        <taxon>Sphingosinicella</taxon>
    </lineage>
</organism>
<dbReference type="Proteomes" id="UP001597124">
    <property type="component" value="Unassembled WGS sequence"/>
</dbReference>
<protein>
    <submittedName>
        <fullName evidence="2">NAD(P)-dependent alcohol dehydrogenase</fullName>
        <ecNumber evidence="2">1.1.1.-</ecNumber>
    </submittedName>
</protein>
<dbReference type="Pfam" id="PF00107">
    <property type="entry name" value="ADH_zinc_N"/>
    <property type="match status" value="1"/>
</dbReference>
<reference evidence="3" key="1">
    <citation type="journal article" date="2019" name="Int. J. Syst. Evol. Microbiol.">
        <title>The Global Catalogue of Microorganisms (GCM) 10K type strain sequencing project: providing services to taxonomists for standard genome sequencing and annotation.</title>
        <authorList>
            <consortium name="The Broad Institute Genomics Platform"/>
            <consortium name="The Broad Institute Genome Sequencing Center for Infectious Disease"/>
            <person name="Wu L."/>
            <person name="Ma J."/>
        </authorList>
    </citation>
    <scope>NUCLEOTIDE SEQUENCE [LARGE SCALE GENOMIC DNA]</scope>
    <source>
        <strain evidence="3">CCUG 52537</strain>
    </source>
</reference>
<dbReference type="SUPFAM" id="SSF51735">
    <property type="entry name" value="NAD(P)-binding Rossmann-fold domains"/>
    <property type="match status" value="1"/>
</dbReference>
<dbReference type="InterPro" id="IPR052711">
    <property type="entry name" value="Zinc_ADH-like"/>
</dbReference>
<keyword evidence="3" id="KW-1185">Reference proteome</keyword>
<proteinExistence type="predicted"/>